<feature type="domain" description="DC1" evidence="2">
    <location>
        <begin position="78"/>
        <end position="125"/>
    </location>
</feature>
<sequence>TVMEIGGGGGDNLPEKITHPFDEKHVLTLLSEPAYGEGRFQCDACSERGKGYSYHCQPCGIDLHVHCAMLPLSVTHGSHVHKLNLTFESPYPEKKFSCDICTSIGSCQWLYTCKSCGFDAHVKCATTEDDASPAHTASKQNSGLTTIQQMKINDNRANTTMAQGLMGLVRISNSVIGGDGGYQQSLIGDGNGINFLAGLFEG</sequence>
<dbReference type="PANTHER" id="PTHR46288">
    <property type="entry name" value="PHORBOL-ESTER/DAG-TYPE DOMAIN-CONTAINING PROTEIN"/>
    <property type="match status" value="1"/>
</dbReference>
<dbReference type="InterPro" id="IPR046349">
    <property type="entry name" value="C1-like_sf"/>
</dbReference>
<evidence type="ECO:0000313" key="3">
    <source>
        <dbReference type="EMBL" id="EYU27130.1"/>
    </source>
</evidence>
<feature type="non-terminal residue" evidence="3">
    <location>
        <position position="1"/>
    </location>
</feature>
<reference evidence="3 4" key="1">
    <citation type="journal article" date="2013" name="Proc. Natl. Acad. Sci. U.S.A.">
        <title>Fine-scale variation in meiotic recombination in Mimulus inferred from population shotgun sequencing.</title>
        <authorList>
            <person name="Hellsten U."/>
            <person name="Wright K.M."/>
            <person name="Jenkins J."/>
            <person name="Shu S."/>
            <person name="Yuan Y."/>
            <person name="Wessler S.R."/>
            <person name="Schmutz J."/>
            <person name="Willis J.H."/>
            <person name="Rokhsar D.S."/>
        </authorList>
    </citation>
    <scope>NUCLEOTIDE SEQUENCE [LARGE SCALE GENOMIC DNA]</scope>
    <source>
        <strain evidence="4">cv. DUN x IM62</strain>
    </source>
</reference>
<proteinExistence type="predicted"/>
<keyword evidence="1" id="KW-0677">Repeat</keyword>
<feature type="domain" description="DC1" evidence="2">
    <location>
        <begin position="24"/>
        <end position="68"/>
    </location>
</feature>
<gene>
    <name evidence="3" type="ORF">MIMGU_mgv1a019848mg</name>
</gene>
<dbReference type="PANTHER" id="PTHR46288:SF13">
    <property type="entry name" value="DC1 DOMAIN CONTAINING PROTEIN"/>
    <property type="match status" value="1"/>
</dbReference>
<dbReference type="STRING" id="4155.A0A022QKW1"/>
<dbReference type="AlphaFoldDB" id="A0A022QKW1"/>
<protein>
    <recommendedName>
        <fullName evidence="2">DC1 domain-containing protein</fullName>
    </recommendedName>
</protein>
<organism evidence="3 4">
    <name type="scientific">Erythranthe guttata</name>
    <name type="common">Yellow monkey flower</name>
    <name type="synonym">Mimulus guttatus</name>
    <dbReference type="NCBI Taxonomy" id="4155"/>
    <lineage>
        <taxon>Eukaryota</taxon>
        <taxon>Viridiplantae</taxon>
        <taxon>Streptophyta</taxon>
        <taxon>Embryophyta</taxon>
        <taxon>Tracheophyta</taxon>
        <taxon>Spermatophyta</taxon>
        <taxon>Magnoliopsida</taxon>
        <taxon>eudicotyledons</taxon>
        <taxon>Gunneridae</taxon>
        <taxon>Pentapetalae</taxon>
        <taxon>asterids</taxon>
        <taxon>lamiids</taxon>
        <taxon>Lamiales</taxon>
        <taxon>Phrymaceae</taxon>
        <taxon>Erythranthe</taxon>
    </lineage>
</organism>
<keyword evidence="4" id="KW-1185">Reference proteome</keyword>
<dbReference type="Pfam" id="PF03107">
    <property type="entry name" value="C1_2"/>
    <property type="match status" value="2"/>
</dbReference>
<evidence type="ECO:0000259" key="2">
    <source>
        <dbReference type="Pfam" id="PF03107"/>
    </source>
</evidence>
<accession>A0A022QKW1</accession>
<evidence type="ECO:0000313" key="4">
    <source>
        <dbReference type="Proteomes" id="UP000030748"/>
    </source>
</evidence>
<dbReference type="Proteomes" id="UP000030748">
    <property type="component" value="Unassembled WGS sequence"/>
</dbReference>
<dbReference type="SUPFAM" id="SSF57889">
    <property type="entry name" value="Cysteine-rich domain"/>
    <property type="match status" value="1"/>
</dbReference>
<evidence type="ECO:0000256" key="1">
    <source>
        <dbReference type="ARBA" id="ARBA00022737"/>
    </source>
</evidence>
<dbReference type="EMBL" id="KI631506">
    <property type="protein sequence ID" value="EYU27130.1"/>
    <property type="molecule type" value="Genomic_DNA"/>
</dbReference>
<dbReference type="InterPro" id="IPR004146">
    <property type="entry name" value="DC1"/>
</dbReference>
<name>A0A022QKW1_ERYGU</name>